<protein>
    <submittedName>
        <fullName evidence="3">DUF1461 domain-containing protein</fullName>
    </submittedName>
</protein>
<keyword evidence="2" id="KW-1133">Transmembrane helix</keyword>
<name>A0ABR8YFX2_9MICC</name>
<evidence type="ECO:0000313" key="4">
    <source>
        <dbReference type="Proteomes" id="UP000652763"/>
    </source>
</evidence>
<reference evidence="3 4" key="1">
    <citation type="submission" date="2020-08" db="EMBL/GenBank/DDBJ databases">
        <title>A Genomic Blueprint of the Chicken Gut Microbiome.</title>
        <authorList>
            <person name="Gilroy R."/>
            <person name="Ravi A."/>
            <person name="Getino M."/>
            <person name="Pursley I."/>
            <person name="Horton D.L."/>
            <person name="Alikhan N.-F."/>
            <person name="Baker D."/>
            <person name="Gharbi K."/>
            <person name="Hall N."/>
            <person name="Watson M."/>
            <person name="Adriaenssens E.M."/>
            <person name="Foster-Nyarko E."/>
            <person name="Jarju S."/>
            <person name="Secka A."/>
            <person name="Antonio M."/>
            <person name="Oren A."/>
            <person name="Chaudhuri R."/>
            <person name="La Ragione R.M."/>
            <person name="Hildebrand F."/>
            <person name="Pallen M.J."/>
        </authorList>
    </citation>
    <scope>NUCLEOTIDE SEQUENCE [LARGE SCALE GENOMIC DNA]</scope>
    <source>
        <strain evidence="3 4">Sa2BUA2</strain>
    </source>
</reference>
<feature type="compositionally biased region" description="Basic and acidic residues" evidence="1">
    <location>
        <begin position="36"/>
        <end position="76"/>
    </location>
</feature>
<gene>
    <name evidence="3" type="ORF">H9638_04750</name>
</gene>
<organism evidence="3 4">
    <name type="scientific">Arthrobacter pullicola</name>
    <dbReference type="NCBI Taxonomy" id="2762224"/>
    <lineage>
        <taxon>Bacteria</taxon>
        <taxon>Bacillati</taxon>
        <taxon>Actinomycetota</taxon>
        <taxon>Actinomycetes</taxon>
        <taxon>Micrococcales</taxon>
        <taxon>Micrococcaceae</taxon>
        <taxon>Arthrobacter</taxon>
    </lineage>
</organism>
<comment type="caution">
    <text evidence="3">The sequence shown here is derived from an EMBL/GenBank/DDBJ whole genome shotgun (WGS) entry which is preliminary data.</text>
</comment>
<dbReference type="Pfam" id="PF07314">
    <property type="entry name" value="Lit"/>
    <property type="match status" value="1"/>
</dbReference>
<sequence>MPNLSRYDSAASVSPADDGKAAAPVAGGAAAAAEGTGDRNAADASRTVDAETSRDAEISRDAETSRSAEISRDTGVARDAGASGTEAENADADRGPWYASGAGHPETDPDTGSGTGPDAEAEGIQDEEAQRRSLERERAAAAKPVLARVIQVMIAVFFPVMLLAAAIRAVATPMFLWIEYHRPGFPADSFGFSAEDRMTYGSYAVDYLLNFASPRYLGDLVTPDGDPLYLASEVSHMADVKMVLGIAFLSAVGMALLSIAGGIYLARRCPGGIRRALFAGAAATLALIVALLVAAVLAWEQFFTQVHSIFFSQGNWTFRLDDTLIRLFPSQFWMDSGGTVAGIVLLASLIVLIFTWPTKRRRERSRLAREAARRRYLESLESF</sequence>
<accession>A0ABR8YFX2</accession>
<feature type="region of interest" description="Disordered" evidence="1">
    <location>
        <begin position="1"/>
        <end position="135"/>
    </location>
</feature>
<dbReference type="InterPro" id="IPR010178">
    <property type="entry name" value="Lit"/>
</dbReference>
<keyword evidence="4" id="KW-1185">Reference proteome</keyword>
<feature type="transmembrane region" description="Helical" evidence="2">
    <location>
        <begin position="242"/>
        <end position="265"/>
    </location>
</feature>
<proteinExistence type="predicted"/>
<evidence type="ECO:0000256" key="2">
    <source>
        <dbReference type="SAM" id="Phobius"/>
    </source>
</evidence>
<feature type="compositionally biased region" description="Low complexity" evidence="1">
    <location>
        <begin position="21"/>
        <end position="35"/>
    </location>
</feature>
<keyword evidence="2" id="KW-0812">Transmembrane</keyword>
<dbReference type="Proteomes" id="UP000652763">
    <property type="component" value="Unassembled WGS sequence"/>
</dbReference>
<evidence type="ECO:0000256" key="1">
    <source>
        <dbReference type="SAM" id="MobiDB-lite"/>
    </source>
</evidence>
<keyword evidence="2" id="KW-0472">Membrane</keyword>
<feature type="transmembrane region" description="Helical" evidence="2">
    <location>
        <begin position="277"/>
        <end position="299"/>
    </location>
</feature>
<evidence type="ECO:0000313" key="3">
    <source>
        <dbReference type="EMBL" id="MBD8043117.1"/>
    </source>
</evidence>
<feature type="transmembrane region" description="Helical" evidence="2">
    <location>
        <begin position="336"/>
        <end position="356"/>
    </location>
</feature>
<feature type="transmembrane region" description="Helical" evidence="2">
    <location>
        <begin position="145"/>
        <end position="167"/>
    </location>
</feature>
<dbReference type="EMBL" id="JACSQC010000002">
    <property type="protein sequence ID" value="MBD8043117.1"/>
    <property type="molecule type" value="Genomic_DNA"/>
</dbReference>